<feature type="transmembrane region" description="Helical" evidence="1">
    <location>
        <begin position="314"/>
        <end position="332"/>
    </location>
</feature>
<feature type="transmembrane region" description="Helical" evidence="1">
    <location>
        <begin position="30"/>
        <end position="48"/>
    </location>
</feature>
<keyword evidence="1" id="KW-1133">Transmembrane helix</keyword>
<keyword evidence="1" id="KW-0472">Membrane</keyword>
<dbReference type="KEGG" id="daur:Daura_21635"/>
<dbReference type="AlphaFoldDB" id="A0A9Q9ILX0"/>
<name>A0A9Q9ILX0_9ACTN</name>
<feature type="transmembrane region" description="Helical" evidence="1">
    <location>
        <begin position="565"/>
        <end position="586"/>
    </location>
</feature>
<feature type="transmembrane region" description="Helical" evidence="1">
    <location>
        <begin position="439"/>
        <end position="457"/>
    </location>
</feature>
<keyword evidence="1" id="KW-0812">Transmembrane</keyword>
<feature type="transmembrane region" description="Helical" evidence="1">
    <location>
        <begin position="112"/>
        <end position="133"/>
    </location>
</feature>
<sequence length="795" mass="87753">MVFTRQVERDEPATRGDAVTAHRTAIWRSGWWPAALVLLAGAGLLRYYDVSLATYAIFVGYVGLGVTLPGLLLWRLVHRGSRSMAEDAAAGTAIGFAIEVLAYIPARAVGVPLAAQAVLLLVIAVFVAVPGLRRYWRGAGPAGRAPLAWSWTLAVIALIMLAWATKYYRHHGTGWPSYGRIDIDLPFHLALIGEFKHHMDFVTPWVTSEPIRYHWFAYAEMASTSWATGIEPFILVTRLTPLVMTVAYAVLIASFGRRLIGTWWGGALTVLATFFVLSPDPYGWVLSSFYRAYGFDPTEDGSNLALYLWTSPTQTFGALLFVPLMLVLLDLLREHGNDRRRWVLFALLPAAVMGAKATFLPTLLCGLLLVIGAQLVFQRRLNRVALKALGIVVFWILFAQFVLFGGESQGLSLRPLEAMRRTAIAVNTNYAADPKLSRLVVLCALTVLCWVFMWAGVAGLRRRVFDAEVLLLAGLGLAGIGALLLTAHSGGSESYFLTGARPYVAAAATWGLLLLLPGLTLRKARPLLAVAVAGIVVVYLIRAVDGDWAPWHNTTYSAERLTIKLVYPYAALALVALAAVAAIWWYRRRIPTGTAVGLIVALLLGFSLPTAFTQLTYVVTDGHERGWRNRAELWPIVTEGTVEAGRWLRGNSSPGDLVATNAHCVYLHFGKNLGCDRRHFGIAAYTERRVLIESWAYTAAAHEQEIKQGVPQEQTTYWDPSRLIDNDAAFTNPSETTIGRLRDGYGVKWLWVEDVSNWYWTSDPPSADEVHVSADLGRYATLRFRSGHVAVYEIR</sequence>
<feature type="transmembrane region" description="Helical" evidence="1">
    <location>
        <begin position="527"/>
        <end position="544"/>
    </location>
</feature>
<dbReference type="EMBL" id="CP073767">
    <property type="protein sequence ID" value="UWZ58547.1"/>
    <property type="molecule type" value="Genomic_DNA"/>
</dbReference>
<dbReference type="RefSeq" id="WP_033362024.1">
    <property type="nucleotide sequence ID" value="NZ_CP073767.1"/>
</dbReference>
<proteinExistence type="predicted"/>
<feature type="transmembrane region" description="Helical" evidence="1">
    <location>
        <begin position="233"/>
        <end position="252"/>
    </location>
</feature>
<protein>
    <submittedName>
        <fullName evidence="2">Uncharacterized protein</fullName>
    </submittedName>
</protein>
<gene>
    <name evidence="2" type="ORF">Daura_21635</name>
</gene>
<feature type="transmembrane region" description="Helical" evidence="1">
    <location>
        <begin position="384"/>
        <end position="404"/>
    </location>
</feature>
<keyword evidence="3" id="KW-1185">Reference proteome</keyword>
<dbReference type="Proteomes" id="UP001058003">
    <property type="component" value="Chromosome"/>
</dbReference>
<feature type="transmembrane region" description="Helical" evidence="1">
    <location>
        <begin position="469"/>
        <end position="491"/>
    </location>
</feature>
<accession>A0A9Q9ILX0</accession>
<feature type="transmembrane region" description="Helical" evidence="1">
    <location>
        <begin position="259"/>
        <end position="277"/>
    </location>
</feature>
<evidence type="ECO:0000313" key="3">
    <source>
        <dbReference type="Proteomes" id="UP001058003"/>
    </source>
</evidence>
<feature type="transmembrane region" description="Helical" evidence="1">
    <location>
        <begin position="503"/>
        <end position="521"/>
    </location>
</feature>
<feature type="transmembrane region" description="Helical" evidence="1">
    <location>
        <begin position="145"/>
        <end position="165"/>
    </location>
</feature>
<organism evidence="2 3">
    <name type="scientific">Dactylosporangium aurantiacum</name>
    <dbReference type="NCBI Taxonomy" id="35754"/>
    <lineage>
        <taxon>Bacteria</taxon>
        <taxon>Bacillati</taxon>
        <taxon>Actinomycetota</taxon>
        <taxon>Actinomycetes</taxon>
        <taxon>Micromonosporales</taxon>
        <taxon>Micromonosporaceae</taxon>
        <taxon>Dactylosporangium</taxon>
    </lineage>
</organism>
<evidence type="ECO:0000256" key="1">
    <source>
        <dbReference type="SAM" id="Phobius"/>
    </source>
</evidence>
<feature type="transmembrane region" description="Helical" evidence="1">
    <location>
        <begin position="598"/>
        <end position="620"/>
    </location>
</feature>
<feature type="transmembrane region" description="Helical" evidence="1">
    <location>
        <begin position="88"/>
        <end position="106"/>
    </location>
</feature>
<reference evidence="2" key="1">
    <citation type="submission" date="2021-04" db="EMBL/GenBank/DDBJ databases">
        <title>Dactylosporangium aurantiacum NRRL B-8018 full assembly.</title>
        <authorList>
            <person name="Hartkoorn R.C."/>
            <person name="Beaudoing E."/>
            <person name="Hot D."/>
        </authorList>
    </citation>
    <scope>NUCLEOTIDE SEQUENCE</scope>
    <source>
        <strain evidence="2">NRRL B-8018</strain>
    </source>
</reference>
<dbReference type="OrthoDB" id="3855595at2"/>
<feature type="transmembrane region" description="Helical" evidence="1">
    <location>
        <begin position="344"/>
        <end position="372"/>
    </location>
</feature>
<feature type="transmembrane region" description="Helical" evidence="1">
    <location>
        <begin position="54"/>
        <end position="76"/>
    </location>
</feature>
<evidence type="ECO:0000313" key="2">
    <source>
        <dbReference type="EMBL" id="UWZ58547.1"/>
    </source>
</evidence>